<keyword evidence="1" id="KW-0812">Transmembrane</keyword>
<reference evidence="2 3" key="2">
    <citation type="submission" date="2009-02" db="EMBL/GenBank/DDBJ databases">
        <title>Draft genome sequence of Clostridium methylpentosum (DSM 5476).</title>
        <authorList>
            <person name="Sudarsanam P."/>
            <person name="Ley R."/>
            <person name="Guruge J."/>
            <person name="Turnbaugh P.J."/>
            <person name="Mahowald M."/>
            <person name="Liep D."/>
            <person name="Gordon J."/>
        </authorList>
    </citation>
    <scope>NUCLEOTIDE SEQUENCE [LARGE SCALE GENOMIC DNA]</scope>
    <source>
        <strain evidence="2 3">DSM 5476</strain>
    </source>
</reference>
<dbReference type="STRING" id="537013.CLOSTMETH_01804"/>
<organism evidence="2 3">
    <name type="scientific">[Clostridium] methylpentosum DSM 5476</name>
    <dbReference type="NCBI Taxonomy" id="537013"/>
    <lineage>
        <taxon>Bacteria</taxon>
        <taxon>Bacillati</taxon>
        <taxon>Bacillota</taxon>
        <taxon>Clostridia</taxon>
        <taxon>Eubacteriales</taxon>
        <taxon>Oscillospiraceae</taxon>
        <taxon>Oscillospiraceae incertae sedis</taxon>
    </lineage>
</organism>
<protein>
    <submittedName>
        <fullName evidence="2">Sortase B cell surface sorting signal</fullName>
    </submittedName>
</protein>
<dbReference type="eggNOG" id="COG3250">
    <property type="taxonomic scope" value="Bacteria"/>
</dbReference>
<evidence type="ECO:0000313" key="3">
    <source>
        <dbReference type="Proteomes" id="UP000003340"/>
    </source>
</evidence>
<evidence type="ECO:0000256" key="1">
    <source>
        <dbReference type="SAM" id="Phobius"/>
    </source>
</evidence>
<dbReference type="EMBL" id="ACEC01000060">
    <property type="protein sequence ID" value="EEG30591.1"/>
    <property type="molecule type" value="Genomic_DNA"/>
</dbReference>
<feature type="transmembrane region" description="Helical" evidence="1">
    <location>
        <begin position="1192"/>
        <end position="1211"/>
    </location>
</feature>
<dbReference type="PANTHER" id="PTHR36848">
    <property type="entry name" value="DNA-BINDING PROTEIN (PUTATIVE SECRETED PROTEIN)-RELATED"/>
    <property type="match status" value="1"/>
</dbReference>
<dbReference type="InterPro" id="IPR053161">
    <property type="entry name" value="Ulvan_degrading_GH"/>
</dbReference>
<dbReference type="InterPro" id="IPR008979">
    <property type="entry name" value="Galactose-bd-like_sf"/>
</dbReference>
<reference evidence="2 3" key="1">
    <citation type="submission" date="2009-01" db="EMBL/GenBank/DDBJ databases">
        <authorList>
            <person name="Fulton L."/>
            <person name="Clifton S."/>
            <person name="Fulton B."/>
            <person name="Xu J."/>
            <person name="Minx P."/>
            <person name="Pepin K.H."/>
            <person name="Johnson M."/>
            <person name="Bhonagiri V."/>
            <person name="Nash W.E."/>
            <person name="Mardis E.R."/>
            <person name="Wilson R.K."/>
        </authorList>
    </citation>
    <scope>NUCLEOTIDE SEQUENCE [LARGE SCALE GENOMIC DNA]</scope>
    <source>
        <strain evidence="2 3">DSM 5476</strain>
    </source>
</reference>
<dbReference type="Gene3D" id="2.60.120.260">
    <property type="entry name" value="Galactose-binding domain-like"/>
    <property type="match status" value="1"/>
</dbReference>
<dbReference type="SUPFAM" id="SSF49785">
    <property type="entry name" value="Galactose-binding domain-like"/>
    <property type="match status" value="1"/>
</dbReference>
<dbReference type="Gene3D" id="1.20.1270.90">
    <property type="entry name" value="AF1782-like"/>
    <property type="match status" value="3"/>
</dbReference>
<name>C0ED77_9FIRM</name>
<proteinExistence type="predicted"/>
<dbReference type="Proteomes" id="UP000003340">
    <property type="component" value="Unassembled WGS sequence"/>
</dbReference>
<dbReference type="eggNOG" id="COG1538">
    <property type="taxonomic scope" value="Bacteria"/>
</dbReference>
<keyword evidence="3" id="KW-1185">Reference proteome</keyword>
<keyword evidence="1" id="KW-1133">Transmembrane helix</keyword>
<keyword evidence="1" id="KW-0472">Membrane</keyword>
<dbReference type="HOGENOM" id="CLU_003772_0_1_9"/>
<dbReference type="Pfam" id="PF17132">
    <property type="entry name" value="Glyco_hydro_106"/>
    <property type="match status" value="1"/>
</dbReference>
<dbReference type="Pfam" id="PF07554">
    <property type="entry name" value="FIVAR"/>
    <property type="match status" value="3"/>
</dbReference>
<dbReference type="PANTHER" id="PTHR36848:SF2">
    <property type="entry name" value="SECRETED PROTEIN"/>
    <property type="match status" value="1"/>
</dbReference>
<dbReference type="AlphaFoldDB" id="C0ED77"/>
<evidence type="ECO:0000313" key="2">
    <source>
        <dbReference type="EMBL" id="EEG30591.1"/>
    </source>
</evidence>
<accession>C0ED77</accession>
<gene>
    <name evidence="2" type="ORF">CLOSTMETH_01804</name>
</gene>
<sequence length="1216" mass="132125">MTKEEIEKEIASMAQAGFGGAEVVPVATGGEGGSSIDWGTEQWNEMIKHMLQVAGKYDFTIDFTMTPAWPLALPTITDVDDPSQGAQMEADGAHVDGITKDSPYSGPVPVASELDAGTPELLAVTVAKYADKETKTLDYDSARTLEMGREVVKSGDGPTDYTVSFSPEEEGEYVLFGWWQHPSGNQKYGNYQLDHFGRAGAQALIDYWENNLLPYYGEDFKNASALFIDSLEFETHLDWTIGLLDEFQAAKQYDLSAYLPAVYDTDSSGNFSGDPKPDFQFDKQNEALKNDYKDLLTQLYIQNHLEPLSAFCDKIGVDLRYQTSYGKSLELAQTAMYVDIPETETLYGKDIIDFYRLQSGAVHLTDKEIYSVEASPEQNISINFGSFVYNLFRGNGEDGAGNYQQTWEDQLWHVQRAMAGGVNQIVFHGYSYNGQYEGEGNENGFVAGTSWPGFEGFGQSSWSNSWGERLPSWQHARDYTDYIARNQYLLRQGTAKVDVAIYHHSYWENIDFSGADKIYKDGGALGQNGYTYEFVSPAGLSLDNAVVTDGRLDESGPAYKALVFDSETSLPGETADRLLEYAQAGFPLLFVGGMPDQDAYGEQADIASKMEQLAAYSSVRIVDTAEQVVDALKELGISPDASFEQPQNLLSVHRALDNADLYYLYNEGGADNYPAAKQIPDVNTKITLKGNGKPYLLNTWTGEITPIASYTARNGTVTIDAVIGGNDSMAVAIAPESWYQGSAVVSSHVVSGGLQTAYAQDGSLIAKSFEPGTQQVTLDNGEVVPVVTGEVPAEIPLINWELTVESWSEGATPAESQKTNIDVGTIDGLRPWNQLEGLEKVSGIGRYTTTVQLENGWQQGTGAVIELGDVVDTYRITVNGTTLTTNQIDTTLDIGPWLKAGENIITVEVASTLLNAVLASNPADTRSPDEYGMLSPVTLTPYVWTTVVGAQESDKGILKKVIAYAQQQREDPSFDHVIEMVQQSFVAALEAAQAVERDAAASQDEVDSAWQALMTEIHKLGFVRGDKTSLQQLIQLADTFLAQIDRYTPVTAQPFTAALTEAKAVYQDGNAMQEDVAEAESALLDAMLGLRYRADKSVLQEVLSRAAGIDTARYTADRVAAFRAAYGAAKAVSENANATQTEVDSAADELQRAIDSLVEIATEPDQAAAEDALIRGDSASITKSQNSKTGDAAPVCAALAALLLAGAGLALNKKKR</sequence>
<comment type="caution">
    <text evidence="2">The sequence shown here is derived from an EMBL/GenBank/DDBJ whole genome shotgun (WGS) entry which is preliminary data.</text>
</comment>